<keyword evidence="4" id="KW-0964">Secreted</keyword>
<comment type="subcellular location">
    <subcellularLocation>
        <location evidence="2">Golgi apparatus</location>
        <location evidence="2">trans-Golgi network</location>
    </subcellularLocation>
    <subcellularLocation>
        <location evidence="1">Secreted</location>
        <location evidence="1">Extracellular space</location>
    </subcellularLocation>
</comment>
<dbReference type="Pfam" id="PF00080">
    <property type="entry name" value="Sod_Cu"/>
    <property type="match status" value="1"/>
</dbReference>
<evidence type="ECO:0000256" key="14">
    <source>
        <dbReference type="ARBA" id="ARBA00060347"/>
    </source>
</evidence>
<comment type="caution">
    <text evidence="17">The sequence shown here is derived from an EMBL/GenBank/DDBJ whole genome shotgun (WGS) entry which is preliminary data.</text>
</comment>
<reference evidence="17" key="1">
    <citation type="thesis" date="2020" institute="ProQuest LLC" country="789 East Eisenhower Parkway, Ann Arbor, MI, USA">
        <title>Comparative Genomics and Chromosome Evolution.</title>
        <authorList>
            <person name="Mudd A.B."/>
        </authorList>
    </citation>
    <scope>NUCLEOTIDE SEQUENCE</scope>
    <source>
        <strain evidence="17">237g6f4</strain>
        <tissue evidence="17">Blood</tissue>
    </source>
</reference>
<evidence type="ECO:0000256" key="12">
    <source>
        <dbReference type="ARBA" id="ARBA00023157"/>
    </source>
</evidence>
<dbReference type="GO" id="GO:0005507">
    <property type="term" value="F:copper ion binding"/>
    <property type="evidence" value="ECO:0007669"/>
    <property type="project" value="InterPro"/>
</dbReference>
<dbReference type="FunFam" id="2.60.40.200:FF:000008">
    <property type="entry name" value="Superoxide dismutase [Cu-Zn]"/>
    <property type="match status" value="1"/>
</dbReference>
<keyword evidence="11" id="KW-0333">Golgi apparatus</keyword>
<evidence type="ECO:0000256" key="15">
    <source>
        <dbReference type="RuleBase" id="RU000393"/>
    </source>
</evidence>
<evidence type="ECO:0000256" key="4">
    <source>
        <dbReference type="ARBA" id="ARBA00022525"/>
    </source>
</evidence>
<dbReference type="PRINTS" id="PR00068">
    <property type="entry name" value="CUZNDISMTASE"/>
</dbReference>
<dbReference type="Proteomes" id="UP000824782">
    <property type="component" value="Unassembled WGS sequence"/>
</dbReference>
<dbReference type="InterPro" id="IPR001424">
    <property type="entry name" value="SOD_Cu_Zn_dom"/>
</dbReference>
<keyword evidence="12" id="KW-1015">Disulfide bond</keyword>
<evidence type="ECO:0000256" key="9">
    <source>
        <dbReference type="ARBA" id="ARBA00023002"/>
    </source>
</evidence>
<comment type="cofactor">
    <cofactor evidence="15">
        <name>Zn(2+)</name>
        <dbReference type="ChEBI" id="CHEBI:29105"/>
    </cofactor>
    <text evidence="15">Binds 1 zinc ion per subunit.</text>
</comment>
<dbReference type="EMBL" id="WNYA01000001">
    <property type="protein sequence ID" value="KAG8591586.1"/>
    <property type="molecule type" value="Genomic_DNA"/>
</dbReference>
<dbReference type="EC" id="1.15.1.1" evidence="15"/>
<keyword evidence="8" id="KW-0049">Antioxidant</keyword>
<keyword evidence="9 15" id="KW-0560">Oxidoreductase</keyword>
<evidence type="ECO:0000256" key="11">
    <source>
        <dbReference type="ARBA" id="ARBA00023034"/>
    </source>
</evidence>
<accession>A0AAV7D4E8</accession>
<evidence type="ECO:0000313" key="17">
    <source>
        <dbReference type="EMBL" id="KAG8591586.1"/>
    </source>
</evidence>
<evidence type="ECO:0000256" key="3">
    <source>
        <dbReference type="ARBA" id="ARBA00010457"/>
    </source>
</evidence>
<evidence type="ECO:0000256" key="5">
    <source>
        <dbReference type="ARBA" id="ARBA00022723"/>
    </source>
</evidence>
<keyword evidence="6" id="KW-0732">Signal</keyword>
<organism evidence="17 18">
    <name type="scientific">Engystomops pustulosus</name>
    <name type="common">Tungara frog</name>
    <name type="synonym">Physalaemus pustulosus</name>
    <dbReference type="NCBI Taxonomy" id="76066"/>
    <lineage>
        <taxon>Eukaryota</taxon>
        <taxon>Metazoa</taxon>
        <taxon>Chordata</taxon>
        <taxon>Craniata</taxon>
        <taxon>Vertebrata</taxon>
        <taxon>Euteleostomi</taxon>
        <taxon>Amphibia</taxon>
        <taxon>Batrachia</taxon>
        <taxon>Anura</taxon>
        <taxon>Neobatrachia</taxon>
        <taxon>Hyloidea</taxon>
        <taxon>Leptodactylidae</taxon>
        <taxon>Leiuperinae</taxon>
        <taxon>Engystomops</taxon>
    </lineage>
</organism>
<feature type="domain" description="Superoxide dismutase copper/zinc binding" evidence="16">
    <location>
        <begin position="80"/>
        <end position="211"/>
    </location>
</feature>
<evidence type="ECO:0000256" key="6">
    <source>
        <dbReference type="ARBA" id="ARBA00022729"/>
    </source>
</evidence>
<keyword evidence="5 15" id="KW-0479">Metal-binding</keyword>
<comment type="similarity">
    <text evidence="3 15">Belongs to the Cu-Zn superoxide dismutase family.</text>
</comment>
<sequence length="228" mass="25009">MGYMYHPAFILYIHAFYCVSTVTLPREEAQILTVMSQKVDDIWNTFLVGIPIKNNPDNNTYGICNLQPNPKLDESEERISGQVLLRQSYPNGKLEAHFLVEGFPMDSSESNKAIHIHSFGDLSNGCDSTGGHYNPSSVNHPHHPGDFGNFEVQDGKIQKRQTNLEATLFGPYSVFGKSIVVHKLPDDLGQGGNQGSLDNGNAGTRLACCVIGSSTKSSWDKYTAGAED</sequence>
<keyword evidence="10 15" id="KW-0186">Copper</keyword>
<comment type="catalytic activity">
    <reaction evidence="15">
        <text>2 superoxide + 2 H(+) = H2O2 + O2</text>
        <dbReference type="Rhea" id="RHEA:20696"/>
        <dbReference type="ChEBI" id="CHEBI:15378"/>
        <dbReference type="ChEBI" id="CHEBI:15379"/>
        <dbReference type="ChEBI" id="CHEBI:16240"/>
        <dbReference type="ChEBI" id="CHEBI:18421"/>
        <dbReference type="EC" id="1.15.1.1"/>
    </reaction>
</comment>
<keyword evidence="13" id="KW-0325">Glycoprotein</keyword>
<evidence type="ECO:0000256" key="13">
    <source>
        <dbReference type="ARBA" id="ARBA00023180"/>
    </source>
</evidence>
<dbReference type="AlphaFoldDB" id="A0AAV7D4E8"/>
<evidence type="ECO:0000256" key="2">
    <source>
        <dbReference type="ARBA" id="ARBA00004601"/>
    </source>
</evidence>
<gene>
    <name evidence="17" type="ORF">GDO81_000228</name>
</gene>
<comment type="cofactor">
    <cofactor evidence="15">
        <name>Cu cation</name>
        <dbReference type="ChEBI" id="CHEBI:23378"/>
    </cofactor>
    <text evidence="15">Binds 1 copper ion per subunit.</text>
</comment>
<keyword evidence="18" id="KW-1185">Reference proteome</keyword>
<evidence type="ECO:0000256" key="8">
    <source>
        <dbReference type="ARBA" id="ARBA00022862"/>
    </source>
</evidence>
<dbReference type="InterPro" id="IPR036423">
    <property type="entry name" value="SOD-like_Cu/Zn_dom_sf"/>
</dbReference>
<evidence type="ECO:0000313" key="18">
    <source>
        <dbReference type="Proteomes" id="UP000824782"/>
    </source>
</evidence>
<dbReference type="InterPro" id="IPR024134">
    <property type="entry name" value="SOD_Cu/Zn_/chaperone"/>
</dbReference>
<dbReference type="GO" id="GO:0005794">
    <property type="term" value="C:Golgi apparatus"/>
    <property type="evidence" value="ECO:0007669"/>
    <property type="project" value="UniProtKB-SubCell"/>
</dbReference>
<evidence type="ECO:0000256" key="1">
    <source>
        <dbReference type="ARBA" id="ARBA00004239"/>
    </source>
</evidence>
<name>A0AAV7D4E8_ENGPU</name>
<keyword evidence="7 15" id="KW-0862">Zinc</keyword>
<evidence type="ECO:0000256" key="7">
    <source>
        <dbReference type="ARBA" id="ARBA00022833"/>
    </source>
</evidence>
<dbReference type="InterPro" id="IPR018152">
    <property type="entry name" value="SOD_Cu/Zn_BS"/>
</dbReference>
<evidence type="ECO:0000256" key="10">
    <source>
        <dbReference type="ARBA" id="ARBA00023008"/>
    </source>
</evidence>
<comment type="function">
    <text evidence="15">Destroys radicals which are normally produced within the cells and which are toxic to biological systems.</text>
</comment>
<dbReference type="PANTHER" id="PTHR10003">
    <property type="entry name" value="SUPEROXIDE DISMUTASE CU-ZN -RELATED"/>
    <property type="match status" value="1"/>
</dbReference>
<protein>
    <recommendedName>
        <fullName evidence="15">Superoxide dismutase [Cu-Zn]</fullName>
        <ecNumber evidence="15">1.15.1.1</ecNumber>
    </recommendedName>
</protein>
<dbReference type="GO" id="GO:0004784">
    <property type="term" value="F:superoxide dismutase activity"/>
    <property type="evidence" value="ECO:0007669"/>
    <property type="project" value="UniProtKB-EC"/>
</dbReference>
<proteinExistence type="inferred from homology"/>
<dbReference type="PROSITE" id="PS00332">
    <property type="entry name" value="SOD_CU_ZN_2"/>
    <property type="match status" value="1"/>
</dbReference>
<evidence type="ECO:0000259" key="16">
    <source>
        <dbReference type="Pfam" id="PF00080"/>
    </source>
</evidence>
<comment type="function">
    <text evidence="14">Protect the extracellular space from toxic effect of reactive oxygen intermediates by converting superoxide radicals into hydrogen peroxide and oxygen.</text>
</comment>
<dbReference type="SUPFAM" id="SSF49329">
    <property type="entry name" value="Cu,Zn superoxide dismutase-like"/>
    <property type="match status" value="1"/>
</dbReference>
<dbReference type="GO" id="GO:0005576">
    <property type="term" value="C:extracellular region"/>
    <property type="evidence" value="ECO:0007669"/>
    <property type="project" value="UniProtKB-SubCell"/>
</dbReference>
<dbReference type="Gene3D" id="2.60.40.200">
    <property type="entry name" value="Superoxide dismutase, copper/zinc binding domain"/>
    <property type="match status" value="1"/>
</dbReference>